<dbReference type="PROSITE" id="PS51257">
    <property type="entry name" value="PROKAR_LIPOPROTEIN"/>
    <property type="match status" value="1"/>
</dbReference>
<sequence>MNKIIILAISICISVCACKPSKDETSSLKTADRKPLVTNLGNNVILPRYVALNTSVNAFDSEVQIFTAAPTIENLTSLRIKFYQAYIDWEYVACFEFGPAAASTVNLGTKTVNAFPADTAVIKNKIVQGVTAIPPTNSAMYSGFPAIDYLLFAKSLTAQQIVDSFTVSSTAVKRCNYLKTVSSDLKARINTTYTNWTASGANFISLYTNSTGIDLGSATSQTVNMLVADVENIKNFKLGIPLNIIQNVVVGDGSTVNPFKCEGYHSDSSLVLAKASIESLRKLYLGIGADGTDGEGFDNYLEAIDRSGLNVQIKNQIALLQAKLDAIPAPISIAIKNPAGKQAVNEAYTETLHLLVLLKVDMASAIGVMISYGDTDGD</sequence>
<proteinExistence type="predicted"/>
<protein>
    <recommendedName>
        <fullName evidence="3">Imelysin-like domain-containing protein</fullName>
    </recommendedName>
</protein>
<dbReference type="InterPro" id="IPR034984">
    <property type="entry name" value="Imelysin-like_IPPA"/>
</dbReference>
<dbReference type="KEGG" id="chu:CHU_0668"/>
<dbReference type="InterPro" id="IPR018976">
    <property type="entry name" value="Imelysin-like"/>
</dbReference>
<dbReference type="AlphaFoldDB" id="A0A6N4SNV4"/>
<reference evidence="4 5" key="1">
    <citation type="journal article" date="2007" name="Appl. Environ. Microbiol.">
        <title>Genome sequence of the cellulolytic gliding bacterium Cytophaga hutchinsonii.</title>
        <authorList>
            <person name="Xie G."/>
            <person name="Bruce D.C."/>
            <person name="Challacombe J.F."/>
            <person name="Chertkov O."/>
            <person name="Detter J.C."/>
            <person name="Gilna P."/>
            <person name="Han C.S."/>
            <person name="Lucas S."/>
            <person name="Misra M."/>
            <person name="Myers G.L."/>
            <person name="Richardson P."/>
            <person name="Tapia R."/>
            <person name="Thayer N."/>
            <person name="Thompson L.S."/>
            <person name="Brettin T.S."/>
            <person name="Henrissat B."/>
            <person name="Wilson D.B."/>
            <person name="McBride M.J."/>
        </authorList>
    </citation>
    <scope>NUCLEOTIDE SEQUENCE [LARGE SCALE GENOMIC DNA]</scope>
    <source>
        <strain evidence="5">ATCC 33406 / DSM 1761 / CIP 103989 / NBRC 15051 / NCIMB 9469 / D465</strain>
    </source>
</reference>
<evidence type="ECO:0000256" key="1">
    <source>
        <dbReference type="ARBA" id="ARBA00004196"/>
    </source>
</evidence>
<comment type="subcellular location">
    <subcellularLocation>
        <location evidence="1">Cell envelope</location>
    </subcellularLocation>
</comment>
<dbReference type="RefSeq" id="WP_011584071.1">
    <property type="nucleotide sequence ID" value="NC_008255.1"/>
</dbReference>
<keyword evidence="5" id="KW-1185">Reference proteome</keyword>
<dbReference type="Proteomes" id="UP000001822">
    <property type="component" value="Chromosome"/>
</dbReference>
<evidence type="ECO:0000313" key="5">
    <source>
        <dbReference type="Proteomes" id="UP000001822"/>
    </source>
</evidence>
<feature type="domain" description="Imelysin-like" evidence="3">
    <location>
        <begin position="45"/>
        <end position="355"/>
    </location>
</feature>
<accession>A0A6N4SNV4</accession>
<dbReference type="GO" id="GO:0030313">
    <property type="term" value="C:cell envelope"/>
    <property type="evidence" value="ECO:0007669"/>
    <property type="project" value="UniProtKB-SubCell"/>
</dbReference>
<gene>
    <name evidence="4" type="ordered locus">CHU_0668</name>
</gene>
<dbReference type="EMBL" id="CP000383">
    <property type="protein sequence ID" value="ABG57955.1"/>
    <property type="molecule type" value="Genomic_DNA"/>
</dbReference>
<dbReference type="InterPro" id="IPR038352">
    <property type="entry name" value="Imelysin_sf"/>
</dbReference>
<dbReference type="Gene3D" id="1.20.1420.20">
    <property type="entry name" value="M75 peptidase, HXXE motif"/>
    <property type="match status" value="1"/>
</dbReference>
<keyword evidence="2" id="KW-0732">Signal</keyword>
<evidence type="ECO:0000256" key="2">
    <source>
        <dbReference type="ARBA" id="ARBA00022729"/>
    </source>
</evidence>
<dbReference type="OrthoDB" id="650514at2"/>
<name>A0A6N4SNV4_CYTH3</name>
<organism evidence="4 5">
    <name type="scientific">Cytophaga hutchinsonii (strain ATCC 33406 / DSM 1761 / CIP 103989 / NBRC 15051 / NCIMB 9469 / D465)</name>
    <dbReference type="NCBI Taxonomy" id="269798"/>
    <lineage>
        <taxon>Bacteria</taxon>
        <taxon>Pseudomonadati</taxon>
        <taxon>Bacteroidota</taxon>
        <taxon>Cytophagia</taxon>
        <taxon>Cytophagales</taxon>
        <taxon>Cytophagaceae</taxon>
        <taxon>Cytophaga</taxon>
    </lineage>
</organism>
<evidence type="ECO:0000313" key="4">
    <source>
        <dbReference type="EMBL" id="ABG57955.1"/>
    </source>
</evidence>
<dbReference type="Pfam" id="PF09375">
    <property type="entry name" value="Peptidase_M75"/>
    <property type="match status" value="1"/>
</dbReference>
<dbReference type="CDD" id="cd14659">
    <property type="entry name" value="Imelysin-like_IPPA"/>
    <property type="match status" value="1"/>
</dbReference>
<evidence type="ECO:0000259" key="3">
    <source>
        <dbReference type="Pfam" id="PF09375"/>
    </source>
</evidence>